<feature type="transmembrane region" description="Helical" evidence="5">
    <location>
        <begin position="31"/>
        <end position="57"/>
    </location>
</feature>
<sequence>MTTETTPDARSGDTPTTGMSRYRALFGTPGVVPMTLAALVGRLPSGMIGLVLVIGIVQSTGSYTQAGVAAALYAVGVGVSGPLRGRAADRRGASIVLVVSGAGQGVALLALLVALAARAPIVVPLVISFLIGVMLPPISPIMRTMWSRSLTDPGVRTAAFALESIVVDAVFIIGPSAVALLLAVTNGSVALAVTAVLTAGGCLGLAAAGAIRASRPTGGDGPRDWRGPLRAGGVRWMLPIGLLATGGIIGVEVALLATSDALGHPDAGGLLIAAFSVGSVFGGLAYGAARLRGTSAQHLGVFLAVLACGYGVAFLVTNLWWLALVFAVSGIALAPMMTAQFTAMEEVAPEDSMTESFAWLNALGQGGGALAAAAAGGLASGGNPGGGFLVAAGMAVVAALLTLAIRPSAPAPGAPA</sequence>
<comment type="caution">
    <text evidence="7">The sequence shown here is derived from an EMBL/GenBank/DDBJ whole genome shotgun (WGS) entry which is preliminary data.</text>
</comment>
<feature type="transmembrane region" description="Helical" evidence="5">
    <location>
        <begin position="95"/>
        <end position="115"/>
    </location>
</feature>
<feature type="transmembrane region" description="Helical" evidence="5">
    <location>
        <begin position="63"/>
        <end position="83"/>
    </location>
</feature>
<dbReference type="Pfam" id="PF07690">
    <property type="entry name" value="MFS_1"/>
    <property type="match status" value="1"/>
</dbReference>
<organism evidence="7 8">
    <name type="scientific">Sphaerisporangium aureirubrum</name>
    <dbReference type="NCBI Taxonomy" id="1544736"/>
    <lineage>
        <taxon>Bacteria</taxon>
        <taxon>Bacillati</taxon>
        <taxon>Actinomycetota</taxon>
        <taxon>Actinomycetes</taxon>
        <taxon>Streptosporangiales</taxon>
        <taxon>Streptosporangiaceae</taxon>
        <taxon>Sphaerisporangium</taxon>
    </lineage>
</organism>
<proteinExistence type="predicted"/>
<name>A0ABW1NRB4_9ACTN</name>
<feature type="domain" description="Major facilitator superfamily (MFS) profile" evidence="6">
    <location>
        <begin position="193"/>
        <end position="416"/>
    </location>
</feature>
<feature type="transmembrane region" description="Helical" evidence="5">
    <location>
        <begin position="358"/>
        <end position="379"/>
    </location>
</feature>
<dbReference type="PROSITE" id="PS50850">
    <property type="entry name" value="MFS"/>
    <property type="match status" value="1"/>
</dbReference>
<dbReference type="InterPro" id="IPR036259">
    <property type="entry name" value="MFS_trans_sf"/>
</dbReference>
<keyword evidence="3 5" id="KW-1133">Transmembrane helix</keyword>
<dbReference type="PANTHER" id="PTHR23542:SF1">
    <property type="entry name" value="MAJOR FACILITATOR SUPERFAMILY (MFS) PROFILE DOMAIN-CONTAINING PROTEIN"/>
    <property type="match status" value="1"/>
</dbReference>
<evidence type="ECO:0000259" key="6">
    <source>
        <dbReference type="PROSITE" id="PS50850"/>
    </source>
</evidence>
<feature type="transmembrane region" description="Helical" evidence="5">
    <location>
        <begin position="189"/>
        <end position="213"/>
    </location>
</feature>
<evidence type="ECO:0000256" key="5">
    <source>
        <dbReference type="SAM" id="Phobius"/>
    </source>
</evidence>
<accession>A0ABW1NRB4</accession>
<dbReference type="EMBL" id="JBHSRF010000057">
    <property type="protein sequence ID" value="MFC6085229.1"/>
    <property type="molecule type" value="Genomic_DNA"/>
</dbReference>
<feature type="transmembrane region" description="Helical" evidence="5">
    <location>
        <begin position="234"/>
        <end position="257"/>
    </location>
</feature>
<keyword evidence="2 5" id="KW-0812">Transmembrane</keyword>
<gene>
    <name evidence="7" type="ORF">ACFP1K_28970</name>
</gene>
<dbReference type="InterPro" id="IPR011701">
    <property type="entry name" value="MFS"/>
</dbReference>
<evidence type="ECO:0000256" key="4">
    <source>
        <dbReference type="ARBA" id="ARBA00023136"/>
    </source>
</evidence>
<feature type="transmembrane region" description="Helical" evidence="5">
    <location>
        <begin position="269"/>
        <end position="289"/>
    </location>
</feature>
<keyword evidence="8" id="KW-1185">Reference proteome</keyword>
<dbReference type="SUPFAM" id="SSF103473">
    <property type="entry name" value="MFS general substrate transporter"/>
    <property type="match status" value="1"/>
</dbReference>
<feature type="transmembrane region" description="Helical" evidence="5">
    <location>
        <begin position="160"/>
        <end position="183"/>
    </location>
</feature>
<evidence type="ECO:0000256" key="1">
    <source>
        <dbReference type="ARBA" id="ARBA00004651"/>
    </source>
</evidence>
<feature type="transmembrane region" description="Helical" evidence="5">
    <location>
        <begin position="385"/>
        <end position="405"/>
    </location>
</feature>
<dbReference type="PANTHER" id="PTHR23542">
    <property type="match status" value="1"/>
</dbReference>
<keyword evidence="4 5" id="KW-0472">Membrane</keyword>
<dbReference type="RefSeq" id="WP_380759144.1">
    <property type="nucleotide sequence ID" value="NZ_JBHSRF010000057.1"/>
</dbReference>
<reference evidence="8" key="1">
    <citation type="journal article" date="2019" name="Int. J. Syst. Evol. Microbiol.">
        <title>The Global Catalogue of Microorganisms (GCM) 10K type strain sequencing project: providing services to taxonomists for standard genome sequencing and annotation.</title>
        <authorList>
            <consortium name="The Broad Institute Genomics Platform"/>
            <consortium name="The Broad Institute Genome Sequencing Center for Infectious Disease"/>
            <person name="Wu L."/>
            <person name="Ma J."/>
        </authorList>
    </citation>
    <scope>NUCLEOTIDE SEQUENCE [LARGE SCALE GENOMIC DNA]</scope>
    <source>
        <strain evidence="8">JCM 30346</strain>
    </source>
</reference>
<evidence type="ECO:0000256" key="2">
    <source>
        <dbReference type="ARBA" id="ARBA00022692"/>
    </source>
</evidence>
<comment type="subcellular location">
    <subcellularLocation>
        <location evidence="1">Cell membrane</location>
        <topology evidence="1">Multi-pass membrane protein</topology>
    </subcellularLocation>
</comment>
<dbReference type="InterPro" id="IPR020846">
    <property type="entry name" value="MFS_dom"/>
</dbReference>
<dbReference type="Gene3D" id="1.20.1250.20">
    <property type="entry name" value="MFS general substrate transporter like domains"/>
    <property type="match status" value="1"/>
</dbReference>
<protein>
    <submittedName>
        <fullName evidence="7">MFS transporter</fullName>
    </submittedName>
</protein>
<feature type="transmembrane region" description="Helical" evidence="5">
    <location>
        <begin position="296"/>
        <end position="313"/>
    </location>
</feature>
<evidence type="ECO:0000313" key="7">
    <source>
        <dbReference type="EMBL" id="MFC6085229.1"/>
    </source>
</evidence>
<feature type="transmembrane region" description="Helical" evidence="5">
    <location>
        <begin position="121"/>
        <end position="139"/>
    </location>
</feature>
<evidence type="ECO:0000256" key="3">
    <source>
        <dbReference type="ARBA" id="ARBA00022989"/>
    </source>
</evidence>
<dbReference type="Proteomes" id="UP001596137">
    <property type="component" value="Unassembled WGS sequence"/>
</dbReference>
<evidence type="ECO:0000313" key="8">
    <source>
        <dbReference type="Proteomes" id="UP001596137"/>
    </source>
</evidence>